<dbReference type="AlphaFoldDB" id="A0AAV1CWU8"/>
<evidence type="ECO:0000313" key="2">
    <source>
        <dbReference type="EMBL" id="CAI9099713.1"/>
    </source>
</evidence>
<evidence type="ECO:0000256" key="1">
    <source>
        <dbReference type="SAM" id="MobiDB-lite"/>
    </source>
</evidence>
<sequence>MRPQGDVVRPPQPAKPDMNLHSVDENPMPQKGIAPPAEKPKPAQLPSRKESANPVAASTSGLSRHENRTIHVDILAVVGEKTVESSSTEPAAAEPEAGHAATENLNQ</sequence>
<keyword evidence="3" id="KW-1185">Reference proteome</keyword>
<name>A0AAV1CWU8_OLDCO</name>
<accession>A0AAV1CWU8</accession>
<evidence type="ECO:0000313" key="3">
    <source>
        <dbReference type="Proteomes" id="UP001161247"/>
    </source>
</evidence>
<dbReference type="EMBL" id="OX459120">
    <property type="protein sequence ID" value="CAI9099713.1"/>
    <property type="molecule type" value="Genomic_DNA"/>
</dbReference>
<proteinExistence type="predicted"/>
<gene>
    <name evidence="2" type="ORF">OLC1_LOCUS9678</name>
</gene>
<reference evidence="2" key="1">
    <citation type="submission" date="2023-03" db="EMBL/GenBank/DDBJ databases">
        <authorList>
            <person name="Julca I."/>
        </authorList>
    </citation>
    <scope>NUCLEOTIDE SEQUENCE</scope>
</reference>
<feature type="region of interest" description="Disordered" evidence="1">
    <location>
        <begin position="81"/>
        <end position="107"/>
    </location>
</feature>
<protein>
    <submittedName>
        <fullName evidence="2">OLC1v1036573C1</fullName>
    </submittedName>
</protein>
<feature type="region of interest" description="Disordered" evidence="1">
    <location>
        <begin position="1"/>
        <end position="67"/>
    </location>
</feature>
<organism evidence="2 3">
    <name type="scientific">Oldenlandia corymbosa var. corymbosa</name>
    <dbReference type="NCBI Taxonomy" id="529605"/>
    <lineage>
        <taxon>Eukaryota</taxon>
        <taxon>Viridiplantae</taxon>
        <taxon>Streptophyta</taxon>
        <taxon>Embryophyta</taxon>
        <taxon>Tracheophyta</taxon>
        <taxon>Spermatophyta</taxon>
        <taxon>Magnoliopsida</taxon>
        <taxon>eudicotyledons</taxon>
        <taxon>Gunneridae</taxon>
        <taxon>Pentapetalae</taxon>
        <taxon>asterids</taxon>
        <taxon>lamiids</taxon>
        <taxon>Gentianales</taxon>
        <taxon>Rubiaceae</taxon>
        <taxon>Rubioideae</taxon>
        <taxon>Spermacoceae</taxon>
        <taxon>Hedyotis-Oldenlandia complex</taxon>
        <taxon>Oldenlandia</taxon>
    </lineage>
</organism>
<feature type="compositionally biased region" description="Low complexity" evidence="1">
    <location>
        <begin position="84"/>
        <end position="107"/>
    </location>
</feature>
<dbReference type="Proteomes" id="UP001161247">
    <property type="component" value="Chromosome 3"/>
</dbReference>